<organism evidence="9 10">
    <name type="scientific">Psychrobacillus mangrovi</name>
    <dbReference type="NCBI Taxonomy" id="3117745"/>
    <lineage>
        <taxon>Bacteria</taxon>
        <taxon>Bacillati</taxon>
        <taxon>Bacillota</taxon>
        <taxon>Bacilli</taxon>
        <taxon>Bacillales</taxon>
        <taxon>Bacillaceae</taxon>
        <taxon>Psychrobacillus</taxon>
    </lineage>
</organism>
<dbReference type="Pfam" id="PF22247">
    <property type="entry name" value="Diox-like_N"/>
    <property type="match status" value="1"/>
</dbReference>
<gene>
    <name evidence="9" type="ORF">WAX74_19350</name>
</gene>
<dbReference type="InterPro" id="IPR051332">
    <property type="entry name" value="Fosfomycin_Res_Enzymes"/>
</dbReference>
<feature type="domain" description="VOC" evidence="8">
    <location>
        <begin position="8"/>
        <end position="122"/>
    </location>
</feature>
<feature type="domain" description="VOC" evidence="8">
    <location>
        <begin position="152"/>
        <end position="275"/>
    </location>
</feature>
<dbReference type="Gene3D" id="3.10.180.10">
    <property type="entry name" value="2,3-Dihydroxybiphenyl 1,2-Dioxygenase, domain 1"/>
    <property type="match status" value="2"/>
</dbReference>
<dbReference type="SUPFAM" id="SSF54593">
    <property type="entry name" value="Glyoxalase/Bleomycin resistance protein/Dihydroxybiphenyl dioxygenase"/>
    <property type="match status" value="1"/>
</dbReference>
<evidence type="ECO:0000256" key="4">
    <source>
        <dbReference type="ARBA" id="ARBA00022737"/>
    </source>
</evidence>
<keyword evidence="7" id="KW-0560">Oxidoreductase</keyword>
<reference evidence="9 10" key="1">
    <citation type="submission" date="2024-01" db="EMBL/GenBank/DDBJ databases">
        <title>Seven novel Bacillus-like species.</title>
        <authorList>
            <person name="Liu G."/>
        </authorList>
    </citation>
    <scope>NUCLEOTIDE SEQUENCE [LARGE SCALE GENOMIC DNA]</scope>
    <source>
        <strain evidence="9 10">FJAT-51614</strain>
    </source>
</reference>
<evidence type="ECO:0000256" key="7">
    <source>
        <dbReference type="ARBA" id="ARBA00023002"/>
    </source>
</evidence>
<dbReference type="Proteomes" id="UP001364890">
    <property type="component" value="Unassembled WGS sequence"/>
</dbReference>
<dbReference type="Pfam" id="PF00903">
    <property type="entry name" value="Glyoxalase"/>
    <property type="match status" value="1"/>
</dbReference>
<dbReference type="PROSITE" id="PS51819">
    <property type="entry name" value="VOC"/>
    <property type="match status" value="2"/>
</dbReference>
<evidence type="ECO:0000256" key="2">
    <source>
        <dbReference type="ARBA" id="ARBA00011881"/>
    </source>
</evidence>
<sequence>MHTPEIAKLGHFALITTDLEKSKWFFTQIIGLEETETVDGVIYLRAWGDFEHHTLSLQQGDEARLDHIAWRTKRPEDVDGFAKILEDSGTKVTWIEAGVETGQGRAIRFKLPSEHTFEIYYDVEKPLAAPERRSVLKNQTYKSWARGVSPRRIDHVNILSSMLANEISDFLQEKLGFKLRECVQAPDNSLVGAWLSVTPLVHDIAVSYDPQAPTPNQIHHISYWLDNAQDLLRAADILTEHGIEFKGPGKHGISQAMYIYAIDPGSGLRVEIFTNGYLIFEPDWEPIVWTLDEMDIGFTFWGDQMSAKTEDNPTIKA</sequence>
<keyword evidence="4" id="KW-0677">Repeat</keyword>
<evidence type="ECO:0000313" key="9">
    <source>
        <dbReference type="EMBL" id="MEI4771778.1"/>
    </source>
</evidence>
<dbReference type="InterPro" id="IPR054560">
    <property type="entry name" value="XylE-like_N"/>
</dbReference>
<comment type="similarity">
    <text evidence="1">Belongs to the extradiol ring-cleavage dioxygenase family.</text>
</comment>
<dbReference type="InterPro" id="IPR037523">
    <property type="entry name" value="VOC_core"/>
</dbReference>
<dbReference type="PANTHER" id="PTHR36113:SF6">
    <property type="entry name" value="FOSFOMYCIN RESISTANCE PROTEIN FOSX"/>
    <property type="match status" value="1"/>
</dbReference>
<comment type="subunit">
    <text evidence="2">Homotetramer.</text>
</comment>
<keyword evidence="10" id="KW-1185">Reference proteome</keyword>
<proteinExistence type="inferred from homology"/>
<comment type="caution">
    <text evidence="9">The sequence shown here is derived from an EMBL/GenBank/DDBJ whole genome shotgun (WGS) entry which is preliminary data.</text>
</comment>
<dbReference type="PANTHER" id="PTHR36113">
    <property type="entry name" value="LYASE, PUTATIVE-RELATED-RELATED"/>
    <property type="match status" value="1"/>
</dbReference>
<evidence type="ECO:0000256" key="3">
    <source>
        <dbReference type="ARBA" id="ARBA00022723"/>
    </source>
</evidence>
<name>A0ABU8F9U6_9BACI</name>
<accession>A0ABU8F9U6</accession>
<evidence type="ECO:0000256" key="6">
    <source>
        <dbReference type="ARBA" id="ARBA00022964"/>
    </source>
</evidence>
<keyword evidence="5" id="KW-0058">Aromatic hydrocarbons catabolism</keyword>
<dbReference type="RefSeq" id="WP_336499327.1">
    <property type="nucleotide sequence ID" value="NZ_JBAWSY010000027.1"/>
</dbReference>
<dbReference type="InterPro" id="IPR029068">
    <property type="entry name" value="Glyas_Bleomycin-R_OHBP_Dase"/>
</dbReference>
<dbReference type="EMBL" id="JBAWSY010000027">
    <property type="protein sequence ID" value="MEI4771778.1"/>
    <property type="molecule type" value="Genomic_DNA"/>
</dbReference>
<keyword evidence="6" id="KW-0223">Dioxygenase</keyword>
<evidence type="ECO:0000256" key="1">
    <source>
        <dbReference type="ARBA" id="ARBA00008784"/>
    </source>
</evidence>
<evidence type="ECO:0000259" key="8">
    <source>
        <dbReference type="PROSITE" id="PS51819"/>
    </source>
</evidence>
<keyword evidence="3" id="KW-0479">Metal-binding</keyword>
<dbReference type="InterPro" id="IPR004360">
    <property type="entry name" value="Glyas_Fos-R_dOase_dom"/>
</dbReference>
<protein>
    <submittedName>
        <fullName evidence="9">VOC family protein</fullName>
    </submittedName>
</protein>
<evidence type="ECO:0000256" key="5">
    <source>
        <dbReference type="ARBA" id="ARBA00022797"/>
    </source>
</evidence>
<evidence type="ECO:0000313" key="10">
    <source>
        <dbReference type="Proteomes" id="UP001364890"/>
    </source>
</evidence>